<protein>
    <recommendedName>
        <fullName evidence="3">MarR family transcriptional regulator</fullName>
    </recommendedName>
</protein>
<dbReference type="PANTHER" id="PTHR36849:SF1">
    <property type="entry name" value="CYTOPLASMIC PROTEIN"/>
    <property type="match status" value="1"/>
</dbReference>
<dbReference type="PANTHER" id="PTHR36849">
    <property type="entry name" value="CYTOPLASMIC PROTEIN-RELATED"/>
    <property type="match status" value="1"/>
</dbReference>
<evidence type="ECO:0008006" key="3">
    <source>
        <dbReference type="Google" id="ProtNLM"/>
    </source>
</evidence>
<name>A0A1U9K5W2_9BACL</name>
<dbReference type="Pfam" id="PF22752">
    <property type="entry name" value="DUF488-N3i"/>
    <property type="match status" value="1"/>
</dbReference>
<dbReference type="AlphaFoldDB" id="A0A1U9K5W2"/>
<organism evidence="1 2">
    <name type="scientific">Novibacillus thermophilus</name>
    <dbReference type="NCBI Taxonomy" id="1471761"/>
    <lineage>
        <taxon>Bacteria</taxon>
        <taxon>Bacillati</taxon>
        <taxon>Bacillota</taxon>
        <taxon>Bacilli</taxon>
        <taxon>Bacillales</taxon>
        <taxon>Thermoactinomycetaceae</taxon>
        <taxon>Novibacillus</taxon>
    </lineage>
</organism>
<keyword evidence="2" id="KW-1185">Reference proteome</keyword>
<sequence length="123" mass="14354">MLGVQIALKRVYEEVTDDDGVRVLVDRLWPRGISKGDRRIDEWFKEVAPSHELRRWFHKHGDFETFAKRYRRELVEGNEASAALKNLCHLARSAEKLTLVFASKDETHNNAVVLQRVLQDILE</sequence>
<dbReference type="Proteomes" id="UP000188603">
    <property type="component" value="Chromosome"/>
</dbReference>
<reference evidence="1 2" key="1">
    <citation type="journal article" date="2015" name="Int. J. Syst. Evol. Microbiol.">
        <title>Novibacillus thermophilus gen. nov., sp. nov., a Gram-staining-negative and moderately thermophilic member of the family Thermoactinomycetaceae.</title>
        <authorList>
            <person name="Yang G."/>
            <person name="Chen J."/>
            <person name="Zhou S."/>
        </authorList>
    </citation>
    <scope>NUCLEOTIDE SEQUENCE [LARGE SCALE GENOMIC DNA]</scope>
    <source>
        <strain evidence="1 2">SG-1</strain>
    </source>
</reference>
<dbReference type="EMBL" id="CP019699">
    <property type="protein sequence ID" value="AQS55447.1"/>
    <property type="molecule type" value="Genomic_DNA"/>
</dbReference>
<proteinExistence type="predicted"/>
<accession>A0A1U9K5W2</accession>
<dbReference type="OrthoDB" id="9790745at2"/>
<dbReference type="STRING" id="1471761.B0W44_06255"/>
<gene>
    <name evidence="1" type="ORF">B0W44_06255</name>
</gene>
<dbReference type="KEGG" id="ntr:B0W44_06255"/>
<dbReference type="RefSeq" id="WP_077719303.1">
    <property type="nucleotide sequence ID" value="NZ_CP019699.1"/>
</dbReference>
<evidence type="ECO:0000313" key="2">
    <source>
        <dbReference type="Proteomes" id="UP000188603"/>
    </source>
</evidence>
<evidence type="ECO:0000313" key="1">
    <source>
        <dbReference type="EMBL" id="AQS55447.1"/>
    </source>
</evidence>
<dbReference type="InterPro" id="IPR052552">
    <property type="entry name" value="YeaO-like"/>
</dbReference>